<dbReference type="Pfam" id="PF00391">
    <property type="entry name" value="PEP-utilizers"/>
    <property type="match status" value="1"/>
</dbReference>
<dbReference type="EMBL" id="JACHNC010000001">
    <property type="protein sequence ID" value="MBB4753257.1"/>
    <property type="molecule type" value="Genomic_DNA"/>
</dbReference>
<dbReference type="Gene3D" id="1.10.189.10">
    <property type="entry name" value="Pyruvate Phosphate Dikinase, domain 2"/>
    <property type="match status" value="1"/>
</dbReference>
<evidence type="ECO:0000313" key="7">
    <source>
        <dbReference type="Proteomes" id="UP000631312"/>
    </source>
</evidence>
<dbReference type="EC" id="2.7.9.1" evidence="5"/>
<dbReference type="EMBL" id="BOMP01000010">
    <property type="protein sequence ID" value="GIE37790.1"/>
    <property type="molecule type" value="Genomic_DNA"/>
</dbReference>
<dbReference type="InterPro" id="IPR008279">
    <property type="entry name" value="PEP-util_enz_mobile_dom"/>
</dbReference>
<dbReference type="PANTHER" id="PTHR22931:SF9">
    <property type="entry name" value="PYRUVATE, PHOSPHATE DIKINASE 1, CHLOROPLASTIC"/>
    <property type="match status" value="1"/>
</dbReference>
<dbReference type="InterPro" id="IPR002192">
    <property type="entry name" value="PPDK_AMP/ATP-bd"/>
</dbReference>
<dbReference type="GO" id="GO:0005524">
    <property type="term" value="F:ATP binding"/>
    <property type="evidence" value="ECO:0007669"/>
    <property type="project" value="InterPro"/>
</dbReference>
<reference evidence="5 6" key="1">
    <citation type="submission" date="2020-08" db="EMBL/GenBank/DDBJ databases">
        <title>Sequencing the genomes of 1000 actinobacteria strains.</title>
        <authorList>
            <person name="Klenk H.-P."/>
        </authorList>
    </citation>
    <scope>NUCLEOTIDE SEQUENCE [LARGE SCALE GENOMIC DNA]</scope>
    <source>
        <strain evidence="5 6">DSM 43150</strain>
    </source>
</reference>
<keyword evidence="7" id="KW-1185">Reference proteome</keyword>
<dbReference type="InterPro" id="IPR018274">
    <property type="entry name" value="PEP_util_AS"/>
</dbReference>
<feature type="domain" description="Pyruvate phosphate dikinase AMP/ATP-binding" evidence="3">
    <location>
        <begin position="59"/>
        <end position="193"/>
    </location>
</feature>
<feature type="domain" description="PEP-utilising enzyme mobile" evidence="2">
    <location>
        <begin position="374"/>
        <end position="469"/>
    </location>
</feature>
<organism evidence="5 6">
    <name type="scientific">Actinoplanes lobatus</name>
    <dbReference type="NCBI Taxonomy" id="113568"/>
    <lineage>
        <taxon>Bacteria</taxon>
        <taxon>Bacillati</taxon>
        <taxon>Actinomycetota</taxon>
        <taxon>Actinomycetes</taxon>
        <taxon>Micromonosporales</taxon>
        <taxon>Micromonosporaceae</taxon>
        <taxon>Actinoplanes</taxon>
    </lineage>
</organism>
<evidence type="ECO:0000259" key="3">
    <source>
        <dbReference type="Pfam" id="PF01326"/>
    </source>
</evidence>
<dbReference type="InterPro" id="IPR013815">
    <property type="entry name" value="ATP_grasp_subdomain_1"/>
</dbReference>
<evidence type="ECO:0000313" key="4">
    <source>
        <dbReference type="EMBL" id="GIE37790.1"/>
    </source>
</evidence>
<evidence type="ECO:0000256" key="1">
    <source>
        <dbReference type="SAM" id="MobiDB-lite"/>
    </source>
</evidence>
<dbReference type="GO" id="GO:0050242">
    <property type="term" value="F:pyruvate, phosphate dikinase activity"/>
    <property type="evidence" value="ECO:0007669"/>
    <property type="project" value="UniProtKB-EC"/>
</dbReference>
<evidence type="ECO:0000313" key="6">
    <source>
        <dbReference type="Proteomes" id="UP000590511"/>
    </source>
</evidence>
<dbReference type="Proteomes" id="UP000590511">
    <property type="component" value="Unassembled WGS sequence"/>
</dbReference>
<protein>
    <submittedName>
        <fullName evidence="5">Pyruvate,orthophosphate dikinase</fullName>
        <ecNumber evidence="5">2.7.9.1</ecNumber>
    </submittedName>
</protein>
<reference evidence="4 7" key="2">
    <citation type="submission" date="2021-01" db="EMBL/GenBank/DDBJ databases">
        <title>Whole genome shotgun sequence of Actinoplanes lobatus NBRC 12513.</title>
        <authorList>
            <person name="Komaki H."/>
            <person name="Tamura T."/>
        </authorList>
    </citation>
    <scope>NUCLEOTIDE SEQUENCE [LARGE SCALE GENOMIC DNA]</scope>
    <source>
        <strain evidence="4 7">NBRC 12513</strain>
    </source>
</reference>
<keyword evidence="5" id="KW-0418">Kinase</keyword>
<dbReference type="Gene3D" id="3.50.30.10">
    <property type="entry name" value="Phosphohistidine domain"/>
    <property type="match status" value="1"/>
</dbReference>
<keyword evidence="5" id="KW-0670">Pyruvate</keyword>
<dbReference type="Gene3D" id="3.30.470.20">
    <property type="entry name" value="ATP-grasp fold, B domain"/>
    <property type="match status" value="1"/>
</dbReference>
<feature type="region of interest" description="Disordered" evidence="1">
    <location>
        <begin position="291"/>
        <end position="330"/>
    </location>
</feature>
<dbReference type="GO" id="GO:0016301">
    <property type="term" value="F:kinase activity"/>
    <property type="evidence" value="ECO:0007669"/>
    <property type="project" value="UniProtKB-KW"/>
</dbReference>
<feature type="compositionally biased region" description="Low complexity" evidence="1">
    <location>
        <begin position="291"/>
        <end position="321"/>
    </location>
</feature>
<dbReference type="PROSITE" id="PS00370">
    <property type="entry name" value="PEP_ENZYMES_PHOS_SITE"/>
    <property type="match status" value="1"/>
</dbReference>
<dbReference type="Pfam" id="PF01326">
    <property type="entry name" value="PPDK_N"/>
    <property type="match status" value="1"/>
</dbReference>
<accession>A0A7W7MK12</accession>
<gene>
    <name evidence="4" type="ORF">Alo02nite_06880</name>
    <name evidence="5" type="ORF">BJ964_007418</name>
</gene>
<dbReference type="SUPFAM" id="SSF52009">
    <property type="entry name" value="Phosphohistidine domain"/>
    <property type="match status" value="1"/>
</dbReference>
<dbReference type="Gene3D" id="3.30.1490.20">
    <property type="entry name" value="ATP-grasp fold, A domain"/>
    <property type="match status" value="1"/>
</dbReference>
<dbReference type="SUPFAM" id="SSF56059">
    <property type="entry name" value="Glutathione synthetase ATP-binding domain-like"/>
    <property type="match status" value="1"/>
</dbReference>
<name>A0A7W7MK12_9ACTN</name>
<dbReference type="RefSeq" id="WP_188124980.1">
    <property type="nucleotide sequence ID" value="NZ_BOMP01000010.1"/>
</dbReference>
<dbReference type="AlphaFoldDB" id="A0A7W7MK12"/>
<keyword evidence="5" id="KW-0808">Transferase</keyword>
<dbReference type="PANTHER" id="PTHR22931">
    <property type="entry name" value="PHOSPHOENOLPYRUVATE DIKINASE-RELATED"/>
    <property type="match status" value="1"/>
</dbReference>
<dbReference type="Proteomes" id="UP000631312">
    <property type="component" value="Unassembled WGS sequence"/>
</dbReference>
<comment type="caution">
    <text evidence="5">The sequence shown here is derived from an EMBL/GenBank/DDBJ whole genome shotgun (WGS) entry which is preliminary data.</text>
</comment>
<dbReference type="InterPro" id="IPR036637">
    <property type="entry name" value="Phosphohistidine_dom_sf"/>
</dbReference>
<evidence type="ECO:0000259" key="2">
    <source>
        <dbReference type="Pfam" id="PF00391"/>
    </source>
</evidence>
<sequence>MSEIHALSPDLALDASVIGGKAHGLVALMRLGLPVPPGFVIPTAACRTFLENGVLPGGELAGAVRELEAVTGRRFGDPARPLLVSVRSGAAVSMPGMMDTLLNVGSGGDLDAAVPRVFASWNASRAVTYRELHDIPHDQGTAVVVQAMVLGDRDEHSGSGVAFSRDPSTGERRPYGDVLFRSQGDAVVSGAVPTLPLDALATREPDVWAELMDALDRVERHYRDVCHVEFTVESGCLWLLQVRPGGLSGRAAIRVAVDLVDEGLIDRAAAVRRITPGHLRAAAVPRIRAAAPPAPSADPFSQDPATWDRAASASARSDPPSTGKSSLVTEAGSAASSGAGLEVLARGLGAGPGVATGRVAVTADSAVRMAAGGPVILVRPHTSPLDLHGLAAAAGIVTTTGGLTSHAAVVARSMGKPAVVGAAGLAVRTHDVVVTGQSIPDGAGADTDQVVVDGLSIPEGAVITIDGTGGEIVLGVAETTAGGTGPHVDRLLRWAADESVA</sequence>
<evidence type="ECO:0000313" key="5">
    <source>
        <dbReference type="EMBL" id="MBB4753257.1"/>
    </source>
</evidence>
<proteinExistence type="predicted"/>
<dbReference type="InterPro" id="IPR010121">
    <property type="entry name" value="Pyruvate_phosphate_dikinase"/>
</dbReference>